<dbReference type="GO" id="GO:0006355">
    <property type="term" value="P:regulation of DNA-templated transcription"/>
    <property type="evidence" value="ECO:0007669"/>
    <property type="project" value="InterPro"/>
</dbReference>
<dbReference type="PIRSF" id="PIRSF016548">
    <property type="entry name" value="Rsd_AlgQ"/>
    <property type="match status" value="1"/>
</dbReference>
<sequence>MLEECKSAKERWGGVHQLIDNWLNSRQSLIVVFCNLSASKPLSNEEPLGTTIQNFCEMMMDYCSAGHFEIYEQLINEAKEYDDGGLDLANKLVPRLDALTTQCVDFNDTYDKHCSLEQLGKLSEDLSAMGENLEERFQLEDQLIERLHNIHRELVTE</sequence>
<dbReference type="InterPro" id="IPR007448">
    <property type="entry name" value="Sigma70_reg_Rsd_AlgQ"/>
</dbReference>
<organism evidence="3">
    <name type="scientific">hydrothermal vent metagenome</name>
    <dbReference type="NCBI Taxonomy" id="652676"/>
    <lineage>
        <taxon>unclassified sequences</taxon>
        <taxon>metagenomes</taxon>
        <taxon>ecological metagenomes</taxon>
    </lineage>
</organism>
<dbReference type="Pfam" id="PF04353">
    <property type="entry name" value="Rsd_AlgQ"/>
    <property type="match status" value="1"/>
</dbReference>
<reference evidence="3" key="1">
    <citation type="submission" date="2015-10" db="EMBL/GenBank/DDBJ databases">
        <authorList>
            <person name="Gilbert D.G."/>
        </authorList>
    </citation>
    <scope>NUCLEOTIDE SEQUENCE</scope>
</reference>
<dbReference type="AlphaFoldDB" id="A0A160TEB5"/>
<evidence type="ECO:0000256" key="1">
    <source>
        <dbReference type="ARBA" id="ARBA00023015"/>
    </source>
</evidence>
<dbReference type="EMBL" id="CZQC01000061">
    <property type="protein sequence ID" value="CUS42098.1"/>
    <property type="molecule type" value="Genomic_DNA"/>
</dbReference>
<dbReference type="NCBIfam" id="NF008723">
    <property type="entry name" value="PRK11718.1"/>
    <property type="match status" value="1"/>
</dbReference>
<dbReference type="Gene3D" id="1.20.120.1370">
    <property type="entry name" value="Regulator of RNA polymerase sigma(70) subunit, domain 4"/>
    <property type="match status" value="1"/>
</dbReference>
<name>A0A160TEB5_9ZZZZ</name>
<evidence type="ECO:0000313" key="3">
    <source>
        <dbReference type="EMBL" id="CUS42098.1"/>
    </source>
</evidence>
<accession>A0A160TEB5</accession>
<protein>
    <submittedName>
        <fullName evidence="3">Regulator of sigma D</fullName>
    </submittedName>
</protein>
<keyword evidence="1" id="KW-0805">Transcription regulation</keyword>
<dbReference type="InterPro" id="IPR038309">
    <property type="entry name" value="Rsd/AlgQ_sf"/>
</dbReference>
<proteinExistence type="predicted"/>
<gene>
    <name evidence="3" type="ORF">MGWOODY_Tha1380</name>
</gene>
<keyword evidence="2" id="KW-0804">Transcription</keyword>
<evidence type="ECO:0000256" key="2">
    <source>
        <dbReference type="ARBA" id="ARBA00023163"/>
    </source>
</evidence>